<proteinExistence type="predicted"/>
<reference evidence="1" key="1">
    <citation type="submission" date="2020-06" db="EMBL/GenBank/DDBJ databases">
        <authorList>
            <consortium name="Wellcome Sanger Institute Data Sharing"/>
        </authorList>
    </citation>
    <scope>NUCLEOTIDE SEQUENCE [LARGE SCALE GENOMIC DNA]</scope>
</reference>
<protein>
    <submittedName>
        <fullName evidence="1">Uncharacterized protein</fullName>
    </submittedName>
</protein>
<organism evidence="1 2">
    <name type="scientific">Gouania willdenowi</name>
    <name type="common">Blunt-snouted clingfish</name>
    <name type="synonym">Lepadogaster willdenowi</name>
    <dbReference type="NCBI Taxonomy" id="441366"/>
    <lineage>
        <taxon>Eukaryota</taxon>
        <taxon>Metazoa</taxon>
        <taxon>Chordata</taxon>
        <taxon>Craniata</taxon>
        <taxon>Vertebrata</taxon>
        <taxon>Euteleostomi</taxon>
        <taxon>Actinopterygii</taxon>
        <taxon>Neopterygii</taxon>
        <taxon>Teleostei</taxon>
        <taxon>Neoteleostei</taxon>
        <taxon>Acanthomorphata</taxon>
        <taxon>Ovalentaria</taxon>
        <taxon>Blenniimorphae</taxon>
        <taxon>Blenniiformes</taxon>
        <taxon>Gobiesocoidei</taxon>
        <taxon>Gobiesocidae</taxon>
        <taxon>Gobiesocinae</taxon>
        <taxon>Gouania</taxon>
    </lineage>
</organism>
<keyword evidence="2" id="KW-1185">Reference proteome</keyword>
<dbReference type="Proteomes" id="UP000694680">
    <property type="component" value="Chromosome 11"/>
</dbReference>
<reference evidence="1" key="2">
    <citation type="submission" date="2025-08" db="UniProtKB">
        <authorList>
            <consortium name="Ensembl"/>
        </authorList>
    </citation>
    <scope>IDENTIFICATION</scope>
</reference>
<dbReference type="Ensembl" id="ENSGWIT00000022564.1">
    <property type="protein sequence ID" value="ENSGWIP00000020542.1"/>
    <property type="gene ID" value="ENSGWIG00000011118.1"/>
</dbReference>
<reference evidence="1" key="3">
    <citation type="submission" date="2025-09" db="UniProtKB">
        <authorList>
            <consortium name="Ensembl"/>
        </authorList>
    </citation>
    <scope>IDENTIFICATION</scope>
</reference>
<sequence length="128" mass="14694">SQSLKIQPIIERRRELINFYCLSNTKSQLHWRVKMLQALLGSGESNALFSLFLLRFTSSLCSHHFCTLISLPLRVISLVTFGLKKSTFVVFRKLCVQSVGWRAKNTPVLTHSVHDLLLWLKDGVQSEH</sequence>
<name>A0A8C5EE71_GOUWI</name>
<evidence type="ECO:0000313" key="1">
    <source>
        <dbReference type="Ensembl" id="ENSGWIP00000020542.1"/>
    </source>
</evidence>
<dbReference type="AlphaFoldDB" id="A0A8C5EE71"/>
<accession>A0A8C5EE71</accession>
<evidence type="ECO:0000313" key="2">
    <source>
        <dbReference type="Proteomes" id="UP000694680"/>
    </source>
</evidence>